<keyword evidence="2" id="KW-1185">Reference proteome</keyword>
<dbReference type="AlphaFoldDB" id="E6W767"/>
<accession>E6W767</accession>
<dbReference type="HOGENOM" id="CLU_2537092_0_0_0"/>
<dbReference type="Proteomes" id="UP000002572">
    <property type="component" value="Chromosome"/>
</dbReference>
<protein>
    <submittedName>
        <fullName evidence="1">Uncharacterized protein</fullName>
    </submittedName>
</protein>
<dbReference type="OrthoDB" id="9910775at2"/>
<evidence type="ECO:0000313" key="1">
    <source>
        <dbReference type="EMBL" id="ADU65145.1"/>
    </source>
</evidence>
<dbReference type="STRING" id="653733.Selin_0389"/>
<evidence type="ECO:0000313" key="2">
    <source>
        <dbReference type="Proteomes" id="UP000002572"/>
    </source>
</evidence>
<gene>
    <name evidence="1" type="ordered locus">Selin_0389</name>
</gene>
<sequence>MQKRIHTQGELFDELRKLPDEDRDHLMLARYDGGIFLETILEKEHNYGLAIRDYSNRQLVIAFGMLKDGASMEETLRKIRTEY</sequence>
<dbReference type="InParanoid" id="E6W767"/>
<organism evidence="1 2">
    <name type="scientific">Desulfurispirillum indicum (strain ATCC BAA-1389 / DSM 22839 / S5)</name>
    <dbReference type="NCBI Taxonomy" id="653733"/>
    <lineage>
        <taxon>Bacteria</taxon>
        <taxon>Pseudomonadati</taxon>
        <taxon>Chrysiogenota</taxon>
        <taxon>Chrysiogenia</taxon>
        <taxon>Chrysiogenales</taxon>
        <taxon>Chrysiogenaceae</taxon>
        <taxon>Desulfurispirillum</taxon>
    </lineage>
</organism>
<dbReference type="KEGG" id="din:Selin_0389"/>
<name>E6W767_DESIS</name>
<proteinExistence type="predicted"/>
<dbReference type="EMBL" id="CP002432">
    <property type="protein sequence ID" value="ADU65145.1"/>
    <property type="molecule type" value="Genomic_DNA"/>
</dbReference>
<reference evidence="1 2" key="1">
    <citation type="submission" date="2010-12" db="EMBL/GenBank/DDBJ databases">
        <title>Complete sequence of Desulfurispirillum indicum S5.</title>
        <authorList>
            <consortium name="US DOE Joint Genome Institute"/>
            <person name="Lucas S."/>
            <person name="Copeland A."/>
            <person name="Lapidus A."/>
            <person name="Cheng J.-F."/>
            <person name="Goodwin L."/>
            <person name="Pitluck S."/>
            <person name="Chertkov O."/>
            <person name="Held B."/>
            <person name="Detter J.C."/>
            <person name="Han C."/>
            <person name="Tapia R."/>
            <person name="Land M."/>
            <person name="Hauser L."/>
            <person name="Kyrpides N."/>
            <person name="Ivanova N."/>
            <person name="Mikhailova N."/>
            <person name="Haggblom M."/>
            <person name="Rauschenbach I."/>
            <person name="Bini E."/>
            <person name="Woyke T."/>
        </authorList>
    </citation>
    <scope>NUCLEOTIDE SEQUENCE [LARGE SCALE GENOMIC DNA]</scope>
    <source>
        <strain evidence="2">ATCC BAA-1389 / DSM 22839 / S5</strain>
    </source>
</reference>
<dbReference type="RefSeq" id="WP_013505034.1">
    <property type="nucleotide sequence ID" value="NC_014836.1"/>
</dbReference>